<keyword evidence="2" id="KW-1185">Reference proteome</keyword>
<dbReference type="AlphaFoldDB" id="A0A6N4VGP3"/>
<reference evidence="1 2" key="1">
    <citation type="journal article" date="2019" name="Emerg. Microbes Infect.">
        <title>Comprehensive subspecies identification of 175 nontuberculous mycobacteria species based on 7547 genomic profiles.</title>
        <authorList>
            <person name="Matsumoto Y."/>
            <person name="Kinjo T."/>
            <person name="Motooka D."/>
            <person name="Nabeya D."/>
            <person name="Jung N."/>
            <person name="Uechi K."/>
            <person name="Horii T."/>
            <person name="Iida T."/>
            <person name="Fujita J."/>
            <person name="Nakamura S."/>
        </authorList>
    </citation>
    <scope>NUCLEOTIDE SEQUENCE [LARGE SCALE GENOMIC DNA]</scope>
    <source>
        <strain evidence="1 2">JCM 12603</strain>
    </source>
</reference>
<accession>A0A6N4VGP3</accession>
<organism evidence="1 2">
    <name type="scientific">Mycolicibacterium poriferae</name>
    <dbReference type="NCBI Taxonomy" id="39694"/>
    <lineage>
        <taxon>Bacteria</taxon>
        <taxon>Bacillati</taxon>
        <taxon>Actinomycetota</taxon>
        <taxon>Actinomycetes</taxon>
        <taxon>Mycobacteriales</taxon>
        <taxon>Mycobacteriaceae</taxon>
        <taxon>Mycolicibacterium</taxon>
    </lineage>
</organism>
<name>A0A6N4VGP3_9MYCO</name>
<dbReference type="EMBL" id="AP022570">
    <property type="protein sequence ID" value="BBX53801.1"/>
    <property type="molecule type" value="Genomic_DNA"/>
</dbReference>
<sequence>MVWIRRVRTASGATAVQIAESVDGRRRIVRHVGSARDDAELGLLIEEARRLLADDSQGELDLGITPKTVRAHMVAPPGQTLFPDQPMPRQLVVRPQVLKSSSGLLYDPTRDRTGDQHSGTDRLNYHIEESHDDAVHHVRGLDR</sequence>
<dbReference type="KEGG" id="mpof:MPOR_48270"/>
<proteinExistence type="predicted"/>
<evidence type="ECO:0000313" key="2">
    <source>
        <dbReference type="Proteomes" id="UP000466785"/>
    </source>
</evidence>
<dbReference type="Proteomes" id="UP000466785">
    <property type="component" value="Chromosome"/>
</dbReference>
<protein>
    <submittedName>
        <fullName evidence="1">Uncharacterized protein</fullName>
    </submittedName>
</protein>
<gene>
    <name evidence="1" type="ORF">MPOR_48270</name>
</gene>
<evidence type="ECO:0000313" key="1">
    <source>
        <dbReference type="EMBL" id="BBX53801.1"/>
    </source>
</evidence>